<accession>A0A510KAX3</accession>
<feature type="domain" description="Baseplate J-like C-terminal" evidence="3">
    <location>
        <begin position="267"/>
        <end position="361"/>
    </location>
</feature>
<dbReference type="InterPro" id="IPR052399">
    <property type="entry name" value="Phage_Baseplate_Assmbl_Protein"/>
</dbReference>
<dbReference type="AlphaFoldDB" id="A0A510KAX3"/>
<organism evidence="4 5">
    <name type="scientific">Leptotrichia wadei</name>
    <dbReference type="NCBI Taxonomy" id="157687"/>
    <lineage>
        <taxon>Bacteria</taxon>
        <taxon>Fusobacteriati</taxon>
        <taxon>Fusobacteriota</taxon>
        <taxon>Fusobacteriia</taxon>
        <taxon>Fusobacteriales</taxon>
        <taxon>Leptotrichiaceae</taxon>
        <taxon>Leptotrichia</taxon>
    </lineage>
</organism>
<evidence type="ECO:0000313" key="5">
    <source>
        <dbReference type="Proteomes" id="UP000321397"/>
    </source>
</evidence>
<sequence>MFEVITYEKIMERMLTRIPNSLDKREGSVIWDALAPAAMELESMYFVLQDFIKETFGDTASRENLIRRASERGISPYKVSKAVLKGVFDIEVPLGSRFSLEDLNYIVIKFIQHNTTTNFYEYELKCENSGRIGNEKTGKIIPIDYVNGLGRAEITELLIPGQDEEETEALRKRYFDSFNMKAYGGNISDYKLKVHEIEGVGAVKVTPIWKGGGTVLLTILDSDFNQASATLIKKVQDIIDPTMDAQGLGIAPIGHIVTVQGTTNVPVNIATTISFEPNYTWSLVKLKVEEIVKKYLLELRKTWALKNEITSNNLVVRISRLEARILDVNGILDIQNTTLNGSPNNLQLTEYEIPTFGGISV</sequence>
<evidence type="ECO:0000313" key="4">
    <source>
        <dbReference type="EMBL" id="BBM48337.1"/>
    </source>
</evidence>
<dbReference type="PANTHER" id="PTHR37829:SF3">
    <property type="entry name" value="PROTEIN JAYE-RELATED"/>
    <property type="match status" value="1"/>
</dbReference>
<dbReference type="InterPro" id="IPR058530">
    <property type="entry name" value="Baseplate_J-like_C"/>
</dbReference>
<reference evidence="4 5" key="1">
    <citation type="submission" date="2019-07" db="EMBL/GenBank/DDBJ databases">
        <title>Complete Genome Sequence of Leptotrichia wadei Strain JMUB3933.</title>
        <authorList>
            <person name="Watanabe S."/>
            <person name="Cui L."/>
        </authorList>
    </citation>
    <scope>NUCLEOTIDE SEQUENCE [LARGE SCALE GENOMIC DNA]</scope>
    <source>
        <strain evidence="4 5">JMUB3933</strain>
    </source>
</reference>
<evidence type="ECO:0000259" key="2">
    <source>
        <dbReference type="Pfam" id="PF26078"/>
    </source>
</evidence>
<dbReference type="Pfam" id="PF26079">
    <property type="entry name" value="Baseplate_J_C"/>
    <property type="match status" value="1"/>
</dbReference>
<comment type="similarity">
    <text evidence="1">Belongs to the Mu gp47/PBSX XkdT family.</text>
</comment>
<proteinExistence type="inferred from homology"/>
<protein>
    <submittedName>
        <fullName evidence="4">Uncharacterized protein</fullName>
    </submittedName>
</protein>
<gene>
    <name evidence="4" type="ORF">JMUB3933_1853</name>
</gene>
<feature type="domain" description="Baseplate J-like central" evidence="2">
    <location>
        <begin position="182"/>
        <end position="260"/>
    </location>
</feature>
<dbReference type="Proteomes" id="UP000321397">
    <property type="component" value="Chromosome"/>
</dbReference>
<dbReference type="InterPro" id="IPR058531">
    <property type="entry name" value="Baseplate_J_M"/>
</dbReference>
<dbReference type="EMBL" id="AP019834">
    <property type="protein sequence ID" value="BBM48337.1"/>
    <property type="molecule type" value="Genomic_DNA"/>
</dbReference>
<evidence type="ECO:0000259" key="3">
    <source>
        <dbReference type="Pfam" id="PF26079"/>
    </source>
</evidence>
<name>A0A510KAX3_9FUSO</name>
<dbReference type="RefSeq" id="WP_146961747.1">
    <property type="nucleotide sequence ID" value="NZ_AP019834.1"/>
</dbReference>
<evidence type="ECO:0000256" key="1">
    <source>
        <dbReference type="ARBA" id="ARBA00038087"/>
    </source>
</evidence>
<dbReference type="Pfam" id="PF26078">
    <property type="entry name" value="Baseplate_J_M"/>
    <property type="match status" value="1"/>
</dbReference>
<dbReference type="PANTHER" id="PTHR37829">
    <property type="entry name" value="PHAGE-LIKE ELEMENT PBSX PROTEIN XKDT"/>
    <property type="match status" value="1"/>
</dbReference>